<comment type="caution">
    <text evidence="2">The sequence shown here is derived from an EMBL/GenBank/DDBJ whole genome shotgun (WGS) entry which is preliminary data.</text>
</comment>
<evidence type="ECO:0000313" key="3">
    <source>
        <dbReference type="Proteomes" id="UP001147733"/>
    </source>
</evidence>
<sequence>MSFLSPIRSGTRHLPQYLKPSLRQTTVSIHTSAPRLTLKESDKNRDDLPNIYESQKEAQLKKTKEGKAHWEPDLASNSEADVKADRGELQGDKAFQEVEEKNKKKKAL</sequence>
<feature type="region of interest" description="Disordered" evidence="1">
    <location>
        <begin position="25"/>
        <end position="108"/>
    </location>
</feature>
<keyword evidence="3" id="KW-1185">Reference proteome</keyword>
<dbReference type="RefSeq" id="XP_056499627.1">
    <property type="nucleotide sequence ID" value="XM_056646186.1"/>
</dbReference>
<feature type="compositionally biased region" description="Basic and acidic residues" evidence="1">
    <location>
        <begin position="80"/>
        <end position="102"/>
    </location>
</feature>
<dbReference type="OrthoDB" id="529205at2759"/>
<proteinExistence type="predicted"/>
<feature type="compositionally biased region" description="Basic and acidic residues" evidence="1">
    <location>
        <begin position="37"/>
        <end position="72"/>
    </location>
</feature>
<reference evidence="2" key="2">
    <citation type="journal article" date="2023" name="IMA Fungus">
        <title>Comparative genomic study of the Penicillium genus elucidates a diverse pangenome and 15 lateral gene transfer events.</title>
        <authorList>
            <person name="Petersen C."/>
            <person name="Sorensen T."/>
            <person name="Nielsen M.R."/>
            <person name="Sondergaard T.E."/>
            <person name="Sorensen J.L."/>
            <person name="Fitzpatrick D.A."/>
            <person name="Frisvad J.C."/>
            <person name="Nielsen K.L."/>
        </authorList>
    </citation>
    <scope>NUCLEOTIDE SEQUENCE</scope>
    <source>
        <strain evidence="2">IBT 23319</strain>
    </source>
</reference>
<gene>
    <name evidence="2" type="ORF">N7469_007268</name>
</gene>
<dbReference type="AlphaFoldDB" id="A0A9W9NW45"/>
<evidence type="ECO:0000256" key="1">
    <source>
        <dbReference type="SAM" id="MobiDB-lite"/>
    </source>
</evidence>
<name>A0A9W9NW45_PENCI</name>
<accession>A0A9W9NW45</accession>
<protein>
    <submittedName>
        <fullName evidence="2">Uncharacterized protein</fullName>
    </submittedName>
</protein>
<dbReference type="Proteomes" id="UP001147733">
    <property type="component" value="Unassembled WGS sequence"/>
</dbReference>
<dbReference type="GeneID" id="81385353"/>
<reference evidence="2" key="1">
    <citation type="submission" date="2022-11" db="EMBL/GenBank/DDBJ databases">
        <authorList>
            <person name="Petersen C."/>
        </authorList>
    </citation>
    <scope>NUCLEOTIDE SEQUENCE</scope>
    <source>
        <strain evidence="2">IBT 23319</strain>
    </source>
</reference>
<evidence type="ECO:0000313" key="2">
    <source>
        <dbReference type="EMBL" id="KAJ5227262.1"/>
    </source>
</evidence>
<dbReference type="EMBL" id="JAPQKT010000006">
    <property type="protein sequence ID" value="KAJ5227262.1"/>
    <property type="molecule type" value="Genomic_DNA"/>
</dbReference>
<organism evidence="2 3">
    <name type="scientific">Penicillium citrinum</name>
    <dbReference type="NCBI Taxonomy" id="5077"/>
    <lineage>
        <taxon>Eukaryota</taxon>
        <taxon>Fungi</taxon>
        <taxon>Dikarya</taxon>
        <taxon>Ascomycota</taxon>
        <taxon>Pezizomycotina</taxon>
        <taxon>Eurotiomycetes</taxon>
        <taxon>Eurotiomycetidae</taxon>
        <taxon>Eurotiales</taxon>
        <taxon>Aspergillaceae</taxon>
        <taxon>Penicillium</taxon>
    </lineage>
</organism>